<keyword evidence="8 13" id="KW-0472">Membrane</keyword>
<evidence type="ECO:0000256" key="8">
    <source>
        <dbReference type="ARBA" id="ARBA00023136"/>
    </source>
</evidence>
<protein>
    <recommendedName>
        <fullName evidence="13">ATP synthase subunit b</fullName>
    </recommendedName>
    <alternativeName>
        <fullName evidence="13">ATP synthase F(0) sector subunit b</fullName>
    </alternativeName>
    <alternativeName>
        <fullName evidence="13">ATPase subunit I</fullName>
    </alternativeName>
    <alternativeName>
        <fullName evidence="13">F-type ATPase subunit b</fullName>
        <shortName evidence="13">F-ATPase subunit b</shortName>
    </alternativeName>
</protein>
<evidence type="ECO:0000313" key="16">
    <source>
        <dbReference type="EMBL" id="MDV5168311.1"/>
    </source>
</evidence>
<dbReference type="HAMAP" id="MF_01398">
    <property type="entry name" value="ATP_synth_b_bprime"/>
    <property type="match status" value="1"/>
</dbReference>
<evidence type="ECO:0000256" key="13">
    <source>
        <dbReference type="HAMAP-Rule" id="MF_01398"/>
    </source>
</evidence>
<comment type="similarity">
    <text evidence="1 13 14">Belongs to the ATPase B chain family.</text>
</comment>
<evidence type="ECO:0000256" key="15">
    <source>
        <dbReference type="SAM" id="Coils"/>
    </source>
</evidence>
<evidence type="ECO:0000256" key="12">
    <source>
        <dbReference type="ARBA" id="ARBA00037847"/>
    </source>
</evidence>
<keyword evidence="13" id="KW-1003">Cell membrane</keyword>
<dbReference type="RefSeq" id="WP_317521001.1">
    <property type="nucleotide sequence ID" value="NZ_JAWJZI010000002.1"/>
</dbReference>
<evidence type="ECO:0000256" key="1">
    <source>
        <dbReference type="ARBA" id="ARBA00005513"/>
    </source>
</evidence>
<dbReference type="PANTHER" id="PTHR33445:SF2">
    <property type="entry name" value="ATP SYNTHASE SUBUNIT B', CHLOROPLASTIC"/>
    <property type="match status" value="1"/>
</dbReference>
<dbReference type="Pfam" id="PF00213">
    <property type="entry name" value="OSCP"/>
    <property type="match status" value="1"/>
</dbReference>
<keyword evidence="7 13" id="KW-0406">Ion transport</keyword>
<evidence type="ECO:0000256" key="3">
    <source>
        <dbReference type="ARBA" id="ARBA00022547"/>
    </source>
</evidence>
<keyword evidence="6 13" id="KW-1133">Transmembrane helix</keyword>
<dbReference type="CDD" id="cd06503">
    <property type="entry name" value="ATP-synt_Fo_b"/>
    <property type="match status" value="1"/>
</dbReference>
<evidence type="ECO:0000256" key="6">
    <source>
        <dbReference type="ARBA" id="ARBA00022989"/>
    </source>
</evidence>
<comment type="function">
    <text evidence="10 13">F(1)F(0) ATP synthase produces ATP from ADP in the presence of a proton or sodium gradient. F-type ATPases consist of two structural domains, F(1) containing the extramembraneous catalytic core and F(0) containing the membrane proton channel, linked together by a central stalk and a peripheral stalk. During catalysis, ATP synthesis in the catalytic domain of F(1) is coupled via a rotary mechanism of the central stalk subunits to proton translocation.</text>
</comment>
<keyword evidence="9 13" id="KW-0066">ATP synthesis</keyword>
<dbReference type="PANTHER" id="PTHR33445">
    <property type="entry name" value="ATP SYNTHASE SUBUNIT B', CHLOROPLASTIC"/>
    <property type="match status" value="1"/>
</dbReference>
<proteinExistence type="inferred from homology"/>
<evidence type="ECO:0000256" key="11">
    <source>
        <dbReference type="ARBA" id="ARBA00025614"/>
    </source>
</evidence>
<evidence type="ECO:0000313" key="17">
    <source>
        <dbReference type="Proteomes" id="UP001186452"/>
    </source>
</evidence>
<feature type="transmembrane region" description="Helical" evidence="13">
    <location>
        <begin position="6"/>
        <end position="22"/>
    </location>
</feature>
<evidence type="ECO:0000256" key="9">
    <source>
        <dbReference type="ARBA" id="ARBA00023310"/>
    </source>
</evidence>
<evidence type="ECO:0000256" key="2">
    <source>
        <dbReference type="ARBA" id="ARBA00022448"/>
    </source>
</evidence>
<dbReference type="InterPro" id="IPR050059">
    <property type="entry name" value="ATP_synthase_B_chain"/>
</dbReference>
<reference evidence="16 17" key="1">
    <citation type="submission" date="2023-10" db="EMBL/GenBank/DDBJ databases">
        <title>Marine bacteria isolated from horseshoe crab.</title>
        <authorList>
            <person name="Cheng T.H."/>
        </authorList>
    </citation>
    <scope>NUCLEOTIDE SEQUENCE [LARGE SCALE GENOMIC DNA]</scope>
    <source>
        <strain evidence="16 17">HSC6</strain>
    </source>
</reference>
<keyword evidence="4 13" id="KW-0812">Transmembrane</keyword>
<keyword evidence="2 13" id="KW-0813">Transport</keyword>
<sequence>MEFSWSTFLLEIINFLFLVWILKRFLFKPVMAVVVQRQAGIDQRLAESQSLNDESVALKEEYEHRLANWEHECQQAREELAKEMDAERASRLSQLMQSVEQEKEKAEIAGARQRAEVMREIELQALKQGAEFATVLLSKASGPEQEARLLDILLDDLSLLPDDSAAALRQQWGEVPDVIVVASAHPIAGNKRQELEKALMAVSHLSVPVQYEQDPGLIAGVCITIGAWRLHANIRDDLKEFAEFAHATR</sequence>
<dbReference type="Proteomes" id="UP001186452">
    <property type="component" value="Unassembled WGS sequence"/>
</dbReference>
<evidence type="ECO:0000256" key="7">
    <source>
        <dbReference type="ARBA" id="ARBA00023065"/>
    </source>
</evidence>
<keyword evidence="3 13" id="KW-0138">CF(0)</keyword>
<dbReference type="Pfam" id="PF00430">
    <property type="entry name" value="ATP-synt_B"/>
    <property type="match status" value="1"/>
</dbReference>
<dbReference type="EMBL" id="JAWJZI010000002">
    <property type="protein sequence ID" value="MDV5168311.1"/>
    <property type="molecule type" value="Genomic_DNA"/>
</dbReference>
<comment type="subcellular location">
    <subcellularLocation>
        <location evidence="13">Cell membrane</location>
        <topology evidence="13">Single-pass membrane protein</topology>
    </subcellularLocation>
    <subcellularLocation>
        <location evidence="12">Endomembrane system</location>
        <topology evidence="12">Single-pass membrane protein</topology>
    </subcellularLocation>
</comment>
<evidence type="ECO:0000256" key="5">
    <source>
        <dbReference type="ARBA" id="ARBA00022781"/>
    </source>
</evidence>
<organism evidence="16 17">
    <name type="scientific">Photobacterium rosenbergii</name>
    <dbReference type="NCBI Taxonomy" id="294936"/>
    <lineage>
        <taxon>Bacteria</taxon>
        <taxon>Pseudomonadati</taxon>
        <taxon>Pseudomonadota</taxon>
        <taxon>Gammaproteobacteria</taxon>
        <taxon>Vibrionales</taxon>
        <taxon>Vibrionaceae</taxon>
        <taxon>Photobacterium</taxon>
    </lineage>
</organism>
<dbReference type="InterPro" id="IPR002146">
    <property type="entry name" value="ATP_synth_b/b'su_bac/chlpt"/>
</dbReference>
<keyword evidence="15" id="KW-0175">Coiled coil</keyword>
<dbReference type="InterPro" id="IPR000711">
    <property type="entry name" value="ATPase_OSCP/dsu"/>
</dbReference>
<comment type="caution">
    <text evidence="16">The sequence shown here is derived from an EMBL/GenBank/DDBJ whole genome shotgun (WGS) entry which is preliminary data.</text>
</comment>
<feature type="coiled-coil region" evidence="15">
    <location>
        <begin position="52"/>
        <end position="116"/>
    </location>
</feature>
<keyword evidence="17" id="KW-1185">Reference proteome</keyword>
<comment type="function">
    <text evidence="11">Component of the F(0) channel, it forms part of the peripheral stalk, linking F(1) to F(0). The b'-subunit is a diverged and duplicated form of b found in plants and photosynthetic bacteria.</text>
</comment>
<name>A0ABU3ZDZ0_9GAMM</name>
<evidence type="ECO:0000256" key="14">
    <source>
        <dbReference type="RuleBase" id="RU003848"/>
    </source>
</evidence>
<evidence type="ECO:0000256" key="4">
    <source>
        <dbReference type="ARBA" id="ARBA00022692"/>
    </source>
</evidence>
<comment type="subunit">
    <text evidence="13">F-type ATPases have 2 components, F(1) - the catalytic core - and F(0) - the membrane proton channel. F(1) has five subunits: alpha(3), beta(3), gamma(1), delta(1), epsilon(1). F(0) has three main subunits: a(1), b(2) and c(10-14). The alpha and beta chains form an alternating ring which encloses part of the gamma chain. F(1) is attached to F(0) by a central stalk formed by the gamma and epsilon chains, while a peripheral stalk is formed by the delta and b chains.</text>
</comment>
<accession>A0ABU3ZDZ0</accession>
<keyword evidence="5 13" id="KW-0375">Hydrogen ion transport</keyword>
<gene>
    <name evidence="13" type="primary">atpF</name>
    <name evidence="16" type="ORF">R2X38_04760</name>
</gene>
<evidence type="ECO:0000256" key="10">
    <source>
        <dbReference type="ARBA" id="ARBA00025198"/>
    </source>
</evidence>